<feature type="region of interest" description="Disordered" evidence="1">
    <location>
        <begin position="1"/>
        <end position="23"/>
    </location>
</feature>
<feature type="transmembrane region" description="Helical" evidence="2">
    <location>
        <begin position="27"/>
        <end position="44"/>
    </location>
</feature>
<dbReference type="EMBL" id="CP072801">
    <property type="protein sequence ID" value="QTR45769.1"/>
    <property type="molecule type" value="Genomic_DNA"/>
</dbReference>
<keyword evidence="2" id="KW-0472">Membrane</keyword>
<evidence type="ECO:0000256" key="2">
    <source>
        <dbReference type="SAM" id="Phobius"/>
    </source>
</evidence>
<proteinExistence type="predicted"/>
<sequence>MKKDQEKQACQTETQPHQPHPLSSYDLAPLAVLAVFMVLFLEFLPELRLWLLGFLVCAVLARLAYAYFRKQG</sequence>
<keyword evidence="2" id="KW-0812">Transmembrane</keyword>
<evidence type="ECO:0000313" key="3">
    <source>
        <dbReference type="EMBL" id="QTR45769.1"/>
    </source>
</evidence>
<evidence type="ECO:0000256" key="1">
    <source>
        <dbReference type="SAM" id="MobiDB-lite"/>
    </source>
</evidence>
<dbReference type="RefSeq" id="WP_210222158.1">
    <property type="nucleotide sequence ID" value="NZ_CP072801.1"/>
</dbReference>
<evidence type="ECO:0000313" key="4">
    <source>
        <dbReference type="Proteomes" id="UP000672039"/>
    </source>
</evidence>
<protein>
    <submittedName>
        <fullName evidence="3">Uncharacterized protein</fullName>
    </submittedName>
</protein>
<keyword evidence="4" id="KW-1185">Reference proteome</keyword>
<organism evidence="3 4">
    <name type="scientific">Thiothrix litoralis</name>
    <dbReference type="NCBI Taxonomy" id="2891210"/>
    <lineage>
        <taxon>Bacteria</taxon>
        <taxon>Pseudomonadati</taxon>
        <taxon>Pseudomonadota</taxon>
        <taxon>Gammaproteobacteria</taxon>
        <taxon>Thiotrichales</taxon>
        <taxon>Thiotrichaceae</taxon>
        <taxon>Thiothrix</taxon>
    </lineage>
</organism>
<dbReference type="Proteomes" id="UP000672039">
    <property type="component" value="Chromosome"/>
</dbReference>
<accession>A0ABX7WQ34</accession>
<gene>
    <name evidence="3" type="ORF">J9253_17525</name>
</gene>
<name>A0ABX7WQ34_9GAMM</name>
<feature type="compositionally biased region" description="Polar residues" evidence="1">
    <location>
        <begin position="8"/>
        <end position="17"/>
    </location>
</feature>
<keyword evidence="2" id="KW-1133">Transmembrane helix</keyword>
<reference evidence="3 4" key="1">
    <citation type="submission" date="2021-04" db="EMBL/GenBank/DDBJ databases">
        <title>Genomics, taxonomy and metabolism of representatives of sulfur bacteria of the genus Thiothrix: Thiothrix fructosivorans QT, Thiothrix unzii A1T and three new species, Thiothrix subterranea sp. nov., Thiothrix litoralis sp. nov. and 'Candidatus Thiothrix anitrata' sp. nov.</title>
        <authorList>
            <person name="Ravin N.V."/>
            <person name="Smolyakov D."/>
            <person name="Rudenko T.S."/>
            <person name="Mardanov A.V."/>
            <person name="Beletsky A.V."/>
            <person name="Markov N.D."/>
            <person name="Fomenkov A.I."/>
            <person name="Roberts R.J."/>
            <person name="Karnachuk O.V."/>
            <person name="Novikov A."/>
            <person name="Grabovich M.Y."/>
        </authorList>
    </citation>
    <scope>NUCLEOTIDE SEQUENCE [LARGE SCALE GENOMIC DNA]</scope>
    <source>
        <strain evidence="3 4">AS</strain>
    </source>
</reference>
<feature type="transmembrane region" description="Helical" evidence="2">
    <location>
        <begin position="50"/>
        <end position="68"/>
    </location>
</feature>